<keyword evidence="2" id="KW-0418">Kinase</keyword>
<dbReference type="GO" id="GO:0004672">
    <property type="term" value="F:protein kinase activity"/>
    <property type="evidence" value="ECO:0007669"/>
    <property type="project" value="InterPro"/>
</dbReference>
<evidence type="ECO:0000313" key="3">
    <source>
        <dbReference type="Proteomes" id="UP000001304"/>
    </source>
</evidence>
<dbReference type="Proteomes" id="UP000001304">
    <property type="component" value="Chromosome"/>
</dbReference>
<proteinExistence type="predicted"/>
<dbReference type="EMBL" id="CP002098">
    <property type="protein sequence ID" value="ADM28631.1"/>
    <property type="molecule type" value="Genomic_DNA"/>
</dbReference>
<evidence type="ECO:0000313" key="2">
    <source>
        <dbReference type="EMBL" id="ADM28631.1"/>
    </source>
</evidence>
<dbReference type="AlphaFoldDB" id="E0SSP6"/>
<evidence type="ECO:0000259" key="1">
    <source>
        <dbReference type="PROSITE" id="PS50011"/>
    </source>
</evidence>
<dbReference type="KEGG" id="iag:Igag_1834"/>
<protein>
    <submittedName>
        <fullName evidence="2">Ser/Thr protein kinase</fullName>
    </submittedName>
</protein>
<dbReference type="InterPro" id="IPR011009">
    <property type="entry name" value="Kinase-like_dom_sf"/>
</dbReference>
<accession>E0SSP6</accession>
<keyword evidence="2" id="KW-0808">Transferase</keyword>
<reference evidence="2 3" key="1">
    <citation type="journal article" date="2010" name="Stand. Genomic Sci.">
        <title>Complete genome sequence of Ignisphaera aggregans type strain (AQ1.S1).</title>
        <authorList>
            <person name="Goker M."/>
            <person name="Held B."/>
            <person name="Lapidus A."/>
            <person name="Nolan M."/>
            <person name="Spring S."/>
            <person name="Yasawong M."/>
            <person name="Lucas S."/>
            <person name="Glavina Del Rio T."/>
            <person name="Tice H."/>
            <person name="Cheng J.F."/>
            <person name="Goodwin L."/>
            <person name="Tapia R."/>
            <person name="Pitluck S."/>
            <person name="Liolios K."/>
            <person name="Ivanova N."/>
            <person name="Mavromatis K."/>
            <person name="Mikhailova N."/>
            <person name="Pati A."/>
            <person name="Chen A."/>
            <person name="Palaniappan K."/>
            <person name="Brambilla E."/>
            <person name="Land M."/>
            <person name="Hauser L."/>
            <person name="Chang Y.J."/>
            <person name="Jeffries C.D."/>
            <person name="Brettin T."/>
            <person name="Detter J.C."/>
            <person name="Han C."/>
            <person name="Rohde M."/>
            <person name="Sikorski J."/>
            <person name="Woyke T."/>
            <person name="Bristow J."/>
            <person name="Eisen J.A."/>
            <person name="Markowitz V."/>
            <person name="Hugenholtz P."/>
            <person name="Kyrpides N.C."/>
            <person name="Klenk H.P."/>
        </authorList>
    </citation>
    <scope>NUCLEOTIDE SEQUENCE [LARGE SCALE GENOMIC DNA]</scope>
    <source>
        <strain evidence="3">DSM 17230 / JCM 13409 / AQ1.S1</strain>
    </source>
</reference>
<feature type="domain" description="Protein kinase" evidence="1">
    <location>
        <begin position="55"/>
        <end position="262"/>
    </location>
</feature>
<sequence>MIFCRHLNQFDVVNDADLDKILCYPNPLSQECSKRLEEVKSLGIKAIFNYGSIKIGKLSVIGKGHAGIVTLAYHNLYGYVALKIRRIDSKRDSLRQEALIMKLAEDVNGIPRVYDYTDNFIVREYIDGYILRDYISNNIDSQRLRILLISLIELFYKLDIRGIDVEEIRNPLKQIVVRCDDPRNVYIIDLESARIRKNSNNLPRVLSFILNGKIGDKYVYEIIDLGYNHRKTLLLYATMYKRGSNEERREMANRIIDVILGQ</sequence>
<dbReference type="Gene3D" id="1.10.510.10">
    <property type="entry name" value="Transferase(Phosphotransferase) domain 1"/>
    <property type="match status" value="1"/>
</dbReference>
<dbReference type="STRING" id="583356.Igag_1834"/>
<dbReference type="GO" id="GO:0005524">
    <property type="term" value="F:ATP binding"/>
    <property type="evidence" value="ECO:0007669"/>
    <property type="project" value="InterPro"/>
</dbReference>
<dbReference type="SUPFAM" id="SSF56112">
    <property type="entry name" value="Protein kinase-like (PK-like)"/>
    <property type="match status" value="1"/>
</dbReference>
<dbReference type="HOGENOM" id="CLU_095575_0_0_2"/>
<organism evidence="2 3">
    <name type="scientific">Ignisphaera aggregans (strain DSM 17230 / JCM 13409 / AQ1.S1)</name>
    <dbReference type="NCBI Taxonomy" id="583356"/>
    <lineage>
        <taxon>Archaea</taxon>
        <taxon>Thermoproteota</taxon>
        <taxon>Thermoprotei</taxon>
        <taxon>Desulfurococcales</taxon>
        <taxon>Desulfurococcaceae</taxon>
        <taxon>Ignisphaera</taxon>
    </lineage>
</organism>
<name>E0SSP6_IGNAA</name>
<dbReference type="PROSITE" id="PS50011">
    <property type="entry name" value="PROTEIN_KINASE_DOM"/>
    <property type="match status" value="1"/>
</dbReference>
<gene>
    <name evidence="2" type="ordered locus">Igag_1834</name>
</gene>
<keyword evidence="3" id="KW-1185">Reference proteome</keyword>
<dbReference type="BioCyc" id="IAGG583356:GHAH-1822-MONOMER"/>
<dbReference type="InterPro" id="IPR000719">
    <property type="entry name" value="Prot_kinase_dom"/>
</dbReference>